<name>I1XME5_METNJ</name>
<gene>
    <name evidence="5" type="ordered locus">Q7A_2782</name>
</gene>
<keyword evidence="6" id="KW-1185">Reference proteome</keyword>
<dbReference type="RefSeq" id="WP_014707925.1">
    <property type="nucleotide sequence ID" value="NC_017857.3"/>
</dbReference>
<sequence>MSNTNDIKINKAKGRPMLTWVGKRTLDKVTPYPAQKIEAFNVTSSLLGEGWGQGESWQNWPDNVDKGGLLFHGDNKDVLAHLLANGFRGKVKLIYIDPPFDSGADYVRKVQLRGQDGSTKIEGEEYTLGEQVQYTDIWANDNYLQFMYERLLMLKELLSEDGILWLHCDHHKNYYLRLLIEEVFGPDNFKNEIIWVRSTNPKGSQHESSSFDIFTDTILVIGKSKTSRLNVNSIRVPLSQEEIIEKYHRRDEKGIYYDGPIIRSASMGARPNLVFEYKGYTPPPSGWRVKKENLIEIDNKGNLGWSSNGAPFRKLRPEEDKGKPIGNFWNDISLINSQAEERVGYPTQKPIQLIERVIKTSTSDKDIVLDCFLGSGTTAIAAQKLGRRWIGCDINKGAIQTTAKRLQNVMREQAQTLDKQKQGKLIEEESEAVLPAQLAFSSWRVNDYDLQIQHNEAVALACEHIGITRSRSDSFFDGRLGNRLVKIIPFNHPLTPLDLEDIDKELQRRPEEQRDVTVVCLGMELAAKAWVEQHNRNRPINRYHIIELRTDGKYGGFIKHEPLIASIAVKRDGEQLDIEVADVFSPTIMQRLNMEEGLFRAHIDDWRAVVDCIMIDTDYNGDVFNVALSDIPAKKTDLVSGHYQLPVPDKHDVIVAVKIIDMLGEEIIVTAQL</sequence>
<evidence type="ECO:0000259" key="4">
    <source>
        <dbReference type="Pfam" id="PF01555"/>
    </source>
</evidence>
<evidence type="ECO:0000313" key="5">
    <source>
        <dbReference type="EMBL" id="AFI85564.1"/>
    </source>
</evidence>
<dbReference type="PATRIC" id="fig|754476.3.peg.2729"/>
<dbReference type="GO" id="GO:0009007">
    <property type="term" value="F:site-specific DNA-methyltransferase (adenine-specific) activity"/>
    <property type="evidence" value="ECO:0007669"/>
    <property type="project" value="UniProtKB-EC"/>
</dbReference>
<evidence type="ECO:0000256" key="2">
    <source>
        <dbReference type="ARBA" id="ARBA00022603"/>
    </source>
</evidence>
<dbReference type="OrthoDB" id="9816043at2"/>
<keyword evidence="3 5" id="KW-0808">Transferase</keyword>
<dbReference type="InterPro" id="IPR001091">
    <property type="entry name" value="RM_Methyltransferase"/>
</dbReference>
<dbReference type="REBASE" id="231915">
    <property type="entry name" value="M.MniGP59ORF12315P"/>
</dbReference>
<dbReference type="PANTHER" id="PTHR13370">
    <property type="entry name" value="RNA METHYLASE-RELATED"/>
    <property type="match status" value="1"/>
</dbReference>
<dbReference type="Pfam" id="PF01555">
    <property type="entry name" value="N6_N4_Mtase"/>
    <property type="match status" value="1"/>
</dbReference>
<dbReference type="eggNOG" id="COG2189">
    <property type="taxonomic scope" value="Bacteria"/>
</dbReference>
<evidence type="ECO:0000313" key="6">
    <source>
        <dbReference type="Proteomes" id="UP000009144"/>
    </source>
</evidence>
<proteinExistence type="inferred from homology"/>
<organism evidence="5 6">
    <name type="scientific">Methylophaga nitratireducenticrescens</name>
    <dbReference type="NCBI Taxonomy" id="754476"/>
    <lineage>
        <taxon>Bacteria</taxon>
        <taxon>Pseudomonadati</taxon>
        <taxon>Pseudomonadota</taxon>
        <taxon>Gammaproteobacteria</taxon>
        <taxon>Thiotrichales</taxon>
        <taxon>Piscirickettsiaceae</taxon>
        <taxon>Methylophaga</taxon>
    </lineage>
</organism>
<dbReference type="PROSITE" id="PS00092">
    <property type="entry name" value="N6_MTASE"/>
    <property type="match status" value="1"/>
</dbReference>
<reference evidence="5 6" key="1">
    <citation type="journal article" date="2012" name="J. Bacteriol.">
        <title>Complete genome sequences of Methylophaga sp. strain JAM1 and Methylophaga sp. strain JAM7.</title>
        <authorList>
            <person name="Villeneuve C."/>
            <person name="Martineau C."/>
            <person name="Mauffrey F."/>
            <person name="Villemur R."/>
        </authorList>
    </citation>
    <scope>NUCLEOTIDE SEQUENCE [LARGE SCALE GENOMIC DNA]</scope>
    <source>
        <strain evidence="5 6">JAM1</strain>
    </source>
</reference>
<accession>I1XME5</accession>
<dbReference type="GO" id="GO:0003677">
    <property type="term" value="F:DNA binding"/>
    <property type="evidence" value="ECO:0007669"/>
    <property type="project" value="InterPro"/>
</dbReference>
<evidence type="ECO:0000256" key="1">
    <source>
        <dbReference type="ARBA" id="ARBA00006594"/>
    </source>
</evidence>
<dbReference type="REBASE" id="48166">
    <property type="entry name" value="M.MspJAM1ORF2782P"/>
</dbReference>
<protein>
    <submittedName>
        <fullName evidence="5">Type III restriction-modification system methylation subunit</fullName>
        <ecNumber evidence="5">2.1.1.72</ecNumber>
    </submittedName>
</protein>
<dbReference type="Gene3D" id="3.40.50.150">
    <property type="entry name" value="Vaccinia Virus protein VP39"/>
    <property type="match status" value="1"/>
</dbReference>
<dbReference type="SUPFAM" id="SSF53335">
    <property type="entry name" value="S-adenosyl-L-methionine-dependent methyltransferases"/>
    <property type="match status" value="1"/>
</dbReference>
<dbReference type="KEGG" id="mej:Q7A_2782"/>
<keyword evidence="2 5" id="KW-0489">Methyltransferase</keyword>
<dbReference type="AlphaFoldDB" id="I1XME5"/>
<dbReference type="GO" id="GO:0032259">
    <property type="term" value="P:methylation"/>
    <property type="evidence" value="ECO:0007669"/>
    <property type="project" value="UniProtKB-KW"/>
</dbReference>
<dbReference type="PRINTS" id="PR00508">
    <property type="entry name" value="S21N4MTFRASE"/>
</dbReference>
<dbReference type="HOGENOM" id="CLU_024927_10_2_6"/>
<comment type="similarity">
    <text evidence="1">Belongs to the N(4)/N(6)-methyltransferase family.</text>
</comment>
<dbReference type="EMBL" id="CP003390">
    <property type="protein sequence ID" value="AFI85564.1"/>
    <property type="molecule type" value="Genomic_DNA"/>
</dbReference>
<dbReference type="STRING" id="754476.Q7A_2782"/>
<dbReference type="GO" id="GO:0008170">
    <property type="term" value="F:N-methyltransferase activity"/>
    <property type="evidence" value="ECO:0007669"/>
    <property type="project" value="InterPro"/>
</dbReference>
<evidence type="ECO:0000256" key="3">
    <source>
        <dbReference type="ARBA" id="ARBA00022679"/>
    </source>
</evidence>
<dbReference type="GO" id="GO:0005737">
    <property type="term" value="C:cytoplasm"/>
    <property type="evidence" value="ECO:0007669"/>
    <property type="project" value="TreeGrafter"/>
</dbReference>
<feature type="domain" description="DNA methylase N-4/N-6" evidence="4">
    <location>
        <begin position="91"/>
        <end position="402"/>
    </location>
</feature>
<dbReference type="Proteomes" id="UP000009144">
    <property type="component" value="Chromosome"/>
</dbReference>
<reference evidence="5 6" key="2">
    <citation type="journal article" date="2013" name="Int. J. Syst. Evol. Microbiol.">
        <title>Methylophaga nitratireducenticrescens sp. nov. and Methylophaga frappieri sp. nov., isolated from the biofilm of the methanol-fed denitrification system treating the seawater at the Montreal Biodome.</title>
        <authorList>
            <person name="Villeneuve C."/>
            <person name="Martineau C."/>
            <person name="Mauffrey F."/>
            <person name="Villemur R."/>
        </authorList>
    </citation>
    <scope>NUCLEOTIDE SEQUENCE [LARGE SCALE GENOMIC DNA]</scope>
    <source>
        <strain evidence="5 6">JAM1</strain>
    </source>
</reference>
<dbReference type="InterPro" id="IPR002052">
    <property type="entry name" value="DNA_methylase_N6_adenine_CS"/>
</dbReference>
<dbReference type="PANTHER" id="PTHR13370:SF24">
    <property type="entry name" value="TYPE III RESTRICTION-MODIFICATION ENZYME STYLTI MOD SUBUNIT"/>
    <property type="match status" value="1"/>
</dbReference>
<dbReference type="InterPro" id="IPR029063">
    <property type="entry name" value="SAM-dependent_MTases_sf"/>
</dbReference>
<dbReference type="EC" id="2.1.1.72" evidence="5"/>
<dbReference type="InterPro" id="IPR002941">
    <property type="entry name" value="DNA_methylase_N4/N6"/>
</dbReference>